<name>A0AAU0F1U3_9FLAO</name>
<dbReference type="NCBIfam" id="TIGR04057">
    <property type="entry name" value="SusC_RagA_signa"/>
    <property type="match status" value="1"/>
</dbReference>
<keyword evidence="6 11" id="KW-0798">TonB box</keyword>
<dbReference type="InterPro" id="IPR000531">
    <property type="entry name" value="Beta-barrel_TonB"/>
</dbReference>
<comment type="subcellular location">
    <subcellularLocation>
        <location evidence="1 10">Cell outer membrane</location>
        <topology evidence="1 10">Multi-pass membrane protein</topology>
    </subcellularLocation>
</comment>
<dbReference type="RefSeq" id="WP_327984080.1">
    <property type="nucleotide sequence ID" value="NZ_CP136426.1"/>
</dbReference>
<dbReference type="Pfam" id="PF07715">
    <property type="entry name" value="Plug"/>
    <property type="match status" value="1"/>
</dbReference>
<evidence type="ECO:0000256" key="7">
    <source>
        <dbReference type="ARBA" id="ARBA00023136"/>
    </source>
</evidence>
<evidence type="ECO:0000313" key="16">
    <source>
        <dbReference type="Proteomes" id="UP001432059"/>
    </source>
</evidence>
<dbReference type="InterPro" id="IPR023996">
    <property type="entry name" value="TonB-dep_OMP_SusC/RagA"/>
</dbReference>
<keyword evidence="3 10" id="KW-1134">Transmembrane beta strand</keyword>
<feature type="chain" id="PRO_5043681231" evidence="12">
    <location>
        <begin position="21"/>
        <end position="996"/>
    </location>
</feature>
<keyword evidence="9 10" id="KW-0998">Cell outer membrane</keyword>
<protein>
    <submittedName>
        <fullName evidence="15">SusC/RagA family TonB-linked outer membrane protein</fullName>
    </submittedName>
</protein>
<dbReference type="NCBIfam" id="TIGR04056">
    <property type="entry name" value="OMP_RagA_SusC"/>
    <property type="match status" value="1"/>
</dbReference>
<gene>
    <name evidence="15" type="ORF">BPO_2084</name>
</gene>
<dbReference type="GO" id="GO:0044718">
    <property type="term" value="P:siderophore transmembrane transport"/>
    <property type="evidence" value="ECO:0007669"/>
    <property type="project" value="TreeGrafter"/>
</dbReference>
<keyword evidence="7 10" id="KW-0472">Membrane</keyword>
<feature type="domain" description="TonB-dependent receptor-like beta-barrel" evidence="13">
    <location>
        <begin position="373"/>
        <end position="953"/>
    </location>
</feature>
<dbReference type="InterPro" id="IPR023997">
    <property type="entry name" value="TonB-dep_OMP_SusC/RagA_CS"/>
</dbReference>
<evidence type="ECO:0000256" key="10">
    <source>
        <dbReference type="PROSITE-ProRule" id="PRU01360"/>
    </source>
</evidence>
<evidence type="ECO:0000256" key="4">
    <source>
        <dbReference type="ARBA" id="ARBA00022692"/>
    </source>
</evidence>
<dbReference type="GO" id="GO:0009279">
    <property type="term" value="C:cell outer membrane"/>
    <property type="evidence" value="ECO:0007669"/>
    <property type="project" value="UniProtKB-SubCell"/>
</dbReference>
<evidence type="ECO:0000256" key="9">
    <source>
        <dbReference type="ARBA" id="ARBA00023237"/>
    </source>
</evidence>
<evidence type="ECO:0000256" key="1">
    <source>
        <dbReference type="ARBA" id="ARBA00004571"/>
    </source>
</evidence>
<reference evidence="15" key="1">
    <citation type="submission" date="2023-10" db="EMBL/GenBank/DDBJ databases">
        <title>Characterization and whole genome sequencing of a novel strain of Bergeyella porcorum QD2021 isolated from pig.</title>
        <authorList>
            <person name="Liu G."/>
            <person name="Chen C."/>
            <person name="Han X."/>
        </authorList>
    </citation>
    <scope>NUCLEOTIDE SEQUENCE</scope>
    <source>
        <strain evidence="15">QD2021</strain>
    </source>
</reference>
<dbReference type="AlphaFoldDB" id="A0AAU0F1U3"/>
<dbReference type="Gene3D" id="2.40.170.20">
    <property type="entry name" value="TonB-dependent receptor, beta-barrel domain"/>
    <property type="match status" value="1"/>
</dbReference>
<keyword evidence="4 10" id="KW-0812">Transmembrane</keyword>
<evidence type="ECO:0000256" key="12">
    <source>
        <dbReference type="SAM" id="SignalP"/>
    </source>
</evidence>
<comment type="similarity">
    <text evidence="10 11">Belongs to the TonB-dependent receptor family.</text>
</comment>
<dbReference type="Pfam" id="PF00593">
    <property type="entry name" value="TonB_dep_Rec_b-barrel"/>
    <property type="match status" value="1"/>
</dbReference>
<dbReference type="PROSITE" id="PS52016">
    <property type="entry name" value="TONB_DEPENDENT_REC_3"/>
    <property type="match status" value="1"/>
</dbReference>
<evidence type="ECO:0000256" key="5">
    <source>
        <dbReference type="ARBA" id="ARBA00022729"/>
    </source>
</evidence>
<sequence>MKKLTTSVLAVVLTSSFAMVDAQVKKDTTTKTKDIDEVIVVAYGTQKKSEVAGSISTIKAKDIEQAQTSNAVQSLTGKVGGVQISTVNGQPGSEPQVRFRGIGSLSSSNNPLYVVDGVPFNGSINSISNQDIESVTFLKDAAANALYGSRGANGVVVITTKKAKGKKISVTFDTKVGVNSRAIPEYDIITNPGEYYEAYYERLKLDYLYNGGTAADAALYAASNLIDGEQGLVYNVYNVANDQVIDPTTGKIRSGASLLYNDNWAKAFFKNQLRQEHNLNISGGSDKMNAYFSIGYLNDQGYLINSGFDRYTTRLNTNFKLSNNLDAGVNINYARTLQDSPLAGVESSTYSNVVSFARNIAPIFPIFARNADGSIAYDSAGNAIYDWGRENSFMGLSRPYSAGSNAYGQAFLNQRKNVTDNISGRAYFSYNFLKGFNFRYNLGYDLISGDYLRYGTEVGGDDVGSGGSISSTFDKEITITNQQLLSWDRTFGNHNISVMVGHESSNFSSSVLYGSKTNIVIPNLAQISNASRYGSLGGYSDTYKVEGYFSRLNYSYANKYFFNASFRRDGSSIFDPNMRWGSFYGLGGAWTISNENFLKSSSVLTNLRLKAGYGEQGNDNIYYPSYVTMNHRSFSRNYAPYQSQYEIVPDASGNSTVVQVYEGNKNLKWEVSRNFNAGLELTLFNRVNLDAQIFERAVSDMIYNRPLPLSTGTAYISENIGDMRNRGVELALSVDVLKGQDLNWNVYGNGTYYENKVTRLPSQFNSGIFIFKEGKSAYTYYMRQFAGVDKTNGDALWYVDVTDANGVVTKETTNDYNSATLYVLDKSANPKVYGGFGTNFQYKNWTLGANFSYQFGGYLYDGIYQGLMSPRTSDRGSNFHRDIHNTWTYSNTNAALPAIDFTRNNQNGTSDLYLIKSDYISLEDVSLSYDVNPSLISEYGISGLKLGVYATNLAVWSKRKGVDPRMMSLGAASSNGQSLNRYGATRTISLGLTIKF</sequence>
<evidence type="ECO:0000259" key="14">
    <source>
        <dbReference type="Pfam" id="PF07715"/>
    </source>
</evidence>
<dbReference type="SUPFAM" id="SSF56935">
    <property type="entry name" value="Porins"/>
    <property type="match status" value="1"/>
</dbReference>
<dbReference type="InterPro" id="IPR039426">
    <property type="entry name" value="TonB-dep_rcpt-like"/>
</dbReference>
<dbReference type="PANTHER" id="PTHR30069:SF29">
    <property type="entry name" value="HEMOGLOBIN AND HEMOGLOBIN-HAPTOGLOBIN-BINDING PROTEIN 1-RELATED"/>
    <property type="match status" value="1"/>
</dbReference>
<evidence type="ECO:0000256" key="8">
    <source>
        <dbReference type="ARBA" id="ARBA00023170"/>
    </source>
</evidence>
<keyword evidence="16" id="KW-1185">Reference proteome</keyword>
<dbReference type="GO" id="GO:0015344">
    <property type="term" value="F:siderophore uptake transmembrane transporter activity"/>
    <property type="evidence" value="ECO:0007669"/>
    <property type="project" value="TreeGrafter"/>
</dbReference>
<proteinExistence type="inferred from homology"/>
<keyword evidence="5 12" id="KW-0732">Signal</keyword>
<evidence type="ECO:0000256" key="2">
    <source>
        <dbReference type="ARBA" id="ARBA00022448"/>
    </source>
</evidence>
<feature type="signal peptide" evidence="12">
    <location>
        <begin position="1"/>
        <end position="20"/>
    </location>
</feature>
<organism evidence="15 16">
    <name type="scientific">Bergeyella porcorum</name>
    <dbReference type="NCBI Taxonomy" id="1735111"/>
    <lineage>
        <taxon>Bacteria</taxon>
        <taxon>Pseudomonadati</taxon>
        <taxon>Bacteroidota</taxon>
        <taxon>Flavobacteriia</taxon>
        <taxon>Flavobacteriales</taxon>
        <taxon>Weeksellaceae</taxon>
        <taxon>Bergeyella</taxon>
    </lineage>
</organism>
<dbReference type="EMBL" id="CP136426">
    <property type="protein sequence ID" value="WOC52731.1"/>
    <property type="molecule type" value="Genomic_DNA"/>
</dbReference>
<evidence type="ECO:0000256" key="3">
    <source>
        <dbReference type="ARBA" id="ARBA00022452"/>
    </source>
</evidence>
<dbReference type="KEGG" id="bpor:BPO_2084"/>
<dbReference type="InterPro" id="IPR037066">
    <property type="entry name" value="Plug_dom_sf"/>
</dbReference>
<evidence type="ECO:0000313" key="15">
    <source>
        <dbReference type="EMBL" id="WOC52731.1"/>
    </source>
</evidence>
<keyword evidence="8" id="KW-0675">Receptor</keyword>
<dbReference type="Proteomes" id="UP001432059">
    <property type="component" value="Chromosome"/>
</dbReference>
<dbReference type="Gene3D" id="2.170.130.10">
    <property type="entry name" value="TonB-dependent receptor, plug domain"/>
    <property type="match status" value="1"/>
</dbReference>
<accession>A0AAU0F1U3</accession>
<evidence type="ECO:0000256" key="6">
    <source>
        <dbReference type="ARBA" id="ARBA00023077"/>
    </source>
</evidence>
<evidence type="ECO:0000259" key="13">
    <source>
        <dbReference type="Pfam" id="PF00593"/>
    </source>
</evidence>
<dbReference type="InterPro" id="IPR036942">
    <property type="entry name" value="Beta-barrel_TonB_sf"/>
</dbReference>
<keyword evidence="2 10" id="KW-0813">Transport</keyword>
<dbReference type="InterPro" id="IPR012910">
    <property type="entry name" value="Plug_dom"/>
</dbReference>
<dbReference type="PANTHER" id="PTHR30069">
    <property type="entry name" value="TONB-DEPENDENT OUTER MEMBRANE RECEPTOR"/>
    <property type="match status" value="1"/>
</dbReference>
<feature type="domain" description="TonB-dependent receptor plug" evidence="14">
    <location>
        <begin position="48"/>
        <end position="155"/>
    </location>
</feature>
<evidence type="ECO:0000256" key="11">
    <source>
        <dbReference type="RuleBase" id="RU003357"/>
    </source>
</evidence>